<keyword evidence="2" id="KW-1185">Reference proteome</keyword>
<accession>A0AAV4Q142</accession>
<dbReference type="EMBL" id="BPLR01005418">
    <property type="protein sequence ID" value="GIY02174.1"/>
    <property type="molecule type" value="Genomic_DNA"/>
</dbReference>
<name>A0AAV4Q142_CAEEX</name>
<dbReference type="AlphaFoldDB" id="A0AAV4Q142"/>
<organism evidence="1 2">
    <name type="scientific">Caerostris extrusa</name>
    <name type="common">Bark spider</name>
    <name type="synonym">Caerostris bankana</name>
    <dbReference type="NCBI Taxonomy" id="172846"/>
    <lineage>
        <taxon>Eukaryota</taxon>
        <taxon>Metazoa</taxon>
        <taxon>Ecdysozoa</taxon>
        <taxon>Arthropoda</taxon>
        <taxon>Chelicerata</taxon>
        <taxon>Arachnida</taxon>
        <taxon>Araneae</taxon>
        <taxon>Araneomorphae</taxon>
        <taxon>Entelegynae</taxon>
        <taxon>Araneoidea</taxon>
        <taxon>Araneidae</taxon>
        <taxon>Caerostris</taxon>
    </lineage>
</organism>
<dbReference type="Proteomes" id="UP001054945">
    <property type="component" value="Unassembled WGS sequence"/>
</dbReference>
<gene>
    <name evidence="1" type="ORF">CEXT_683671</name>
</gene>
<evidence type="ECO:0000313" key="2">
    <source>
        <dbReference type="Proteomes" id="UP001054945"/>
    </source>
</evidence>
<reference evidence="1 2" key="1">
    <citation type="submission" date="2021-06" db="EMBL/GenBank/DDBJ databases">
        <title>Caerostris extrusa draft genome.</title>
        <authorList>
            <person name="Kono N."/>
            <person name="Arakawa K."/>
        </authorList>
    </citation>
    <scope>NUCLEOTIDE SEQUENCE [LARGE SCALE GENOMIC DNA]</scope>
</reference>
<comment type="caution">
    <text evidence="1">The sequence shown here is derived from an EMBL/GenBank/DDBJ whole genome shotgun (WGS) entry which is preliminary data.</text>
</comment>
<protein>
    <submittedName>
        <fullName evidence="1">Uncharacterized protein</fullName>
    </submittedName>
</protein>
<proteinExistence type="predicted"/>
<evidence type="ECO:0000313" key="1">
    <source>
        <dbReference type="EMBL" id="GIY02174.1"/>
    </source>
</evidence>
<sequence length="104" mass="11599">MRGPSKRVCRASTHYTSDYFFTTSLGPVVHKKPRGTSRPRTFSRGGGHARFRIAHFRTFAHLEAEASVERASAPPHHQRERCGNAKLSFAAVVASFLTALSFRI</sequence>